<comment type="caution">
    <text evidence="5">The sequence shown here is derived from an EMBL/GenBank/DDBJ whole genome shotgun (WGS) entry which is preliminary data.</text>
</comment>
<keyword evidence="2" id="KW-0479">Metal-binding</keyword>
<feature type="region of interest" description="Disordered" evidence="3">
    <location>
        <begin position="309"/>
        <end position="338"/>
    </location>
</feature>
<evidence type="ECO:0000259" key="4">
    <source>
        <dbReference type="PROSITE" id="PS50158"/>
    </source>
</evidence>
<dbReference type="Pfam" id="PF00098">
    <property type="entry name" value="zf-CCHC"/>
    <property type="match status" value="1"/>
</dbReference>
<dbReference type="GO" id="GO:0003676">
    <property type="term" value="F:nucleic acid binding"/>
    <property type="evidence" value="ECO:0007669"/>
    <property type="project" value="InterPro"/>
</dbReference>
<evidence type="ECO:0000313" key="6">
    <source>
        <dbReference type="Proteomes" id="UP000541558"/>
    </source>
</evidence>
<dbReference type="InterPro" id="IPR005162">
    <property type="entry name" value="Retrotrans_gag_dom"/>
</dbReference>
<dbReference type="Proteomes" id="UP000541558">
    <property type="component" value="Unassembled WGS sequence"/>
</dbReference>
<proteinExistence type="predicted"/>
<feature type="compositionally biased region" description="Basic and acidic residues" evidence="3">
    <location>
        <begin position="59"/>
        <end position="78"/>
    </location>
</feature>
<dbReference type="GO" id="GO:0008270">
    <property type="term" value="F:zinc ion binding"/>
    <property type="evidence" value="ECO:0007669"/>
    <property type="project" value="UniProtKB-KW"/>
</dbReference>
<keyword evidence="1" id="KW-0507">mRNA processing</keyword>
<protein>
    <recommendedName>
        <fullName evidence="4">CCHC-type domain-containing protein</fullName>
    </recommendedName>
</protein>
<organism evidence="5 6">
    <name type="scientific">Ephemerocybe angulata</name>
    <dbReference type="NCBI Taxonomy" id="980116"/>
    <lineage>
        <taxon>Eukaryota</taxon>
        <taxon>Fungi</taxon>
        <taxon>Dikarya</taxon>
        <taxon>Basidiomycota</taxon>
        <taxon>Agaricomycotina</taxon>
        <taxon>Agaricomycetes</taxon>
        <taxon>Agaricomycetidae</taxon>
        <taxon>Agaricales</taxon>
        <taxon>Agaricineae</taxon>
        <taxon>Psathyrellaceae</taxon>
        <taxon>Ephemerocybe</taxon>
    </lineage>
</organism>
<sequence length="432" mass="47957">MPPRTRVGGGGGEEDDSGGSGGKGKGKDRRGTTEEEEEEGEVEQGSGMEKMLVMLFQQMKKDREEERKDREADRAEREEYRTHLADLMGRFAPSTPPNQDNVPAPPPAPVFNVNCESRTPPWAFDLKQFSGNAEDVQSHLAVCELAFDADLPRVLTNRQKILLSLKYCSEGAAKPWYDSCVASLSSGTWAAKTWDEYKAQFTITFGDQFLTDEARRQLETTVKDPNESASSFFLRYDNLRVKAGMASPVYDISCIQAVRLRLPYKLHKKVGVDVTSYEMFRQRVINEDNERREGDKADAHYTARTNALVRDPPPHIAKGSWRSTNPPAIRTPTLPTSTATIAPKTTPLALPAPPTTTPSVASTTEFNGICYKCGQHGHRRPECPNPAKTGKIAVMLETVAEALEEGGKPEYAEELIRMLEEVNEKDFGNGEL</sequence>
<evidence type="ECO:0000256" key="3">
    <source>
        <dbReference type="SAM" id="MobiDB-lite"/>
    </source>
</evidence>
<dbReference type="AlphaFoldDB" id="A0A8H5C7P1"/>
<keyword evidence="2" id="KW-0863">Zinc-finger</keyword>
<dbReference type="SUPFAM" id="SSF57756">
    <property type="entry name" value="Retrovirus zinc finger-like domains"/>
    <property type="match status" value="1"/>
</dbReference>
<keyword evidence="2" id="KW-0862">Zinc</keyword>
<feature type="domain" description="CCHC-type" evidence="4">
    <location>
        <begin position="370"/>
        <end position="385"/>
    </location>
</feature>
<accession>A0A8H5C7P1</accession>
<dbReference type="EMBL" id="JAACJK010000061">
    <property type="protein sequence ID" value="KAF5335512.1"/>
    <property type="molecule type" value="Genomic_DNA"/>
</dbReference>
<dbReference type="Gene3D" id="4.10.60.10">
    <property type="entry name" value="Zinc finger, CCHC-type"/>
    <property type="match status" value="1"/>
</dbReference>
<gene>
    <name evidence="5" type="ORF">D9611_012169</name>
</gene>
<evidence type="ECO:0000313" key="5">
    <source>
        <dbReference type="EMBL" id="KAF5335512.1"/>
    </source>
</evidence>
<dbReference type="SMART" id="SM00343">
    <property type="entry name" value="ZnF_C2HC"/>
    <property type="match status" value="1"/>
</dbReference>
<evidence type="ECO:0000256" key="1">
    <source>
        <dbReference type="ARBA" id="ARBA00022664"/>
    </source>
</evidence>
<name>A0A8H5C7P1_9AGAR</name>
<dbReference type="InterPro" id="IPR036875">
    <property type="entry name" value="Znf_CCHC_sf"/>
</dbReference>
<dbReference type="PROSITE" id="PS50158">
    <property type="entry name" value="ZF_CCHC"/>
    <property type="match status" value="1"/>
</dbReference>
<dbReference type="Pfam" id="PF03732">
    <property type="entry name" value="Retrotrans_gag"/>
    <property type="match status" value="1"/>
</dbReference>
<dbReference type="GO" id="GO:0006397">
    <property type="term" value="P:mRNA processing"/>
    <property type="evidence" value="ECO:0007669"/>
    <property type="project" value="UniProtKB-KW"/>
</dbReference>
<dbReference type="OrthoDB" id="3086130at2759"/>
<evidence type="ECO:0000256" key="2">
    <source>
        <dbReference type="PROSITE-ProRule" id="PRU00047"/>
    </source>
</evidence>
<reference evidence="5 6" key="1">
    <citation type="journal article" date="2020" name="ISME J.">
        <title>Uncovering the hidden diversity of litter-decomposition mechanisms in mushroom-forming fungi.</title>
        <authorList>
            <person name="Floudas D."/>
            <person name="Bentzer J."/>
            <person name="Ahren D."/>
            <person name="Johansson T."/>
            <person name="Persson P."/>
            <person name="Tunlid A."/>
        </authorList>
    </citation>
    <scope>NUCLEOTIDE SEQUENCE [LARGE SCALE GENOMIC DNA]</scope>
    <source>
        <strain evidence="5 6">CBS 175.51</strain>
    </source>
</reference>
<feature type="region of interest" description="Disordered" evidence="3">
    <location>
        <begin position="1"/>
        <end position="78"/>
    </location>
</feature>
<keyword evidence="6" id="KW-1185">Reference proteome</keyword>
<dbReference type="InterPro" id="IPR001878">
    <property type="entry name" value="Znf_CCHC"/>
</dbReference>